<dbReference type="KEGG" id="huw:FPZ11_07135"/>
<evidence type="ECO:0000313" key="1">
    <source>
        <dbReference type="EMBL" id="QDZ14560.1"/>
    </source>
</evidence>
<dbReference type="AlphaFoldDB" id="A0A5B8M4Q7"/>
<name>A0A5B8M4Q7_9MICO</name>
<reference evidence="1 2" key="1">
    <citation type="submission" date="2019-07" db="EMBL/GenBank/DDBJ databases">
        <title>Full genome sequence of Humibacter sp. WJ7-1.</title>
        <authorList>
            <person name="Im W.-T."/>
        </authorList>
    </citation>
    <scope>NUCLEOTIDE SEQUENCE [LARGE SCALE GENOMIC DNA]</scope>
    <source>
        <strain evidence="1 2">WJ7-1</strain>
    </source>
</reference>
<gene>
    <name evidence="1" type="ORF">FPZ11_07135</name>
</gene>
<dbReference type="Gene3D" id="3.40.50.300">
    <property type="entry name" value="P-loop containing nucleotide triphosphate hydrolases"/>
    <property type="match status" value="1"/>
</dbReference>
<sequence>MSRLIHLNGPSRVGKSTLARRYAAEHPGVLNLDIDVLVGLVGGWQNDFDSALRTARELGSTMAVAHLHDGHDVVLPQLITSHDESPWAEELAELAGAEYVEFALLAGSDEHRRRFGAKQPEHEVDAWVQDALGESDGALLEKIVGDLDDYLAGRPETIRIDTGAQTPEETYAVIVGALRHPAMGVKQNG</sequence>
<dbReference type="InterPro" id="IPR027417">
    <property type="entry name" value="P-loop_NTPase"/>
</dbReference>
<dbReference type="EMBL" id="CP042305">
    <property type="protein sequence ID" value="QDZ14560.1"/>
    <property type="molecule type" value="Genomic_DNA"/>
</dbReference>
<evidence type="ECO:0000313" key="2">
    <source>
        <dbReference type="Proteomes" id="UP000320216"/>
    </source>
</evidence>
<protein>
    <submittedName>
        <fullName evidence="1">ATP-binding protein</fullName>
    </submittedName>
</protein>
<dbReference type="Proteomes" id="UP000320216">
    <property type="component" value="Chromosome"/>
</dbReference>
<proteinExistence type="predicted"/>
<keyword evidence="1" id="KW-0547">Nucleotide-binding</keyword>
<dbReference type="Pfam" id="PF13671">
    <property type="entry name" value="AAA_33"/>
    <property type="match status" value="1"/>
</dbReference>
<keyword evidence="1" id="KW-0067">ATP-binding</keyword>
<organism evidence="1 2">
    <name type="scientific">Humibacter ginsenosidimutans</name>
    <dbReference type="NCBI Taxonomy" id="2599293"/>
    <lineage>
        <taxon>Bacteria</taxon>
        <taxon>Bacillati</taxon>
        <taxon>Actinomycetota</taxon>
        <taxon>Actinomycetes</taxon>
        <taxon>Micrococcales</taxon>
        <taxon>Microbacteriaceae</taxon>
        <taxon>Humibacter</taxon>
    </lineage>
</organism>
<dbReference type="GO" id="GO:0005524">
    <property type="term" value="F:ATP binding"/>
    <property type="evidence" value="ECO:0007669"/>
    <property type="project" value="UniProtKB-KW"/>
</dbReference>
<dbReference type="RefSeq" id="WP_146319583.1">
    <property type="nucleotide sequence ID" value="NZ_CP042305.1"/>
</dbReference>
<dbReference type="SUPFAM" id="SSF52540">
    <property type="entry name" value="P-loop containing nucleoside triphosphate hydrolases"/>
    <property type="match status" value="1"/>
</dbReference>
<accession>A0A5B8M4Q7</accession>
<dbReference type="OrthoDB" id="7837405at2"/>
<keyword evidence="2" id="KW-1185">Reference proteome</keyword>